<reference evidence="1" key="1">
    <citation type="submission" date="2006-10" db="EMBL/GenBank/DDBJ databases">
        <authorList>
            <person name="Amadeo P."/>
            <person name="Zhao Q."/>
            <person name="Wortman J."/>
            <person name="Fraser-Liggett C."/>
            <person name="Carlton J."/>
        </authorList>
    </citation>
    <scope>NUCLEOTIDE SEQUENCE</scope>
    <source>
        <strain evidence="1">G3</strain>
    </source>
</reference>
<reference evidence="1" key="2">
    <citation type="journal article" date="2007" name="Science">
        <title>Draft genome sequence of the sexually transmitted pathogen Trichomonas vaginalis.</title>
        <authorList>
            <person name="Carlton J.M."/>
            <person name="Hirt R.P."/>
            <person name="Silva J.C."/>
            <person name="Delcher A.L."/>
            <person name="Schatz M."/>
            <person name="Zhao Q."/>
            <person name="Wortman J.R."/>
            <person name="Bidwell S.L."/>
            <person name="Alsmark U.C.M."/>
            <person name="Besteiro S."/>
            <person name="Sicheritz-Ponten T."/>
            <person name="Noel C.J."/>
            <person name="Dacks J.B."/>
            <person name="Foster P.G."/>
            <person name="Simillion C."/>
            <person name="Van de Peer Y."/>
            <person name="Miranda-Saavedra D."/>
            <person name="Barton G.J."/>
            <person name="Westrop G.D."/>
            <person name="Mueller S."/>
            <person name="Dessi D."/>
            <person name="Fiori P.L."/>
            <person name="Ren Q."/>
            <person name="Paulsen I."/>
            <person name="Zhang H."/>
            <person name="Bastida-Corcuera F.D."/>
            <person name="Simoes-Barbosa A."/>
            <person name="Brown M.T."/>
            <person name="Hayes R.D."/>
            <person name="Mukherjee M."/>
            <person name="Okumura C.Y."/>
            <person name="Schneider R."/>
            <person name="Smith A.J."/>
            <person name="Vanacova S."/>
            <person name="Villalvazo M."/>
            <person name="Haas B.J."/>
            <person name="Pertea M."/>
            <person name="Feldblyum T.V."/>
            <person name="Utterback T.R."/>
            <person name="Shu C.L."/>
            <person name="Osoegawa K."/>
            <person name="de Jong P.J."/>
            <person name="Hrdy I."/>
            <person name="Horvathova L."/>
            <person name="Zubacova Z."/>
            <person name="Dolezal P."/>
            <person name="Malik S.B."/>
            <person name="Logsdon J.M. Jr."/>
            <person name="Henze K."/>
            <person name="Gupta A."/>
            <person name="Wang C.C."/>
            <person name="Dunne R.L."/>
            <person name="Upcroft J.A."/>
            <person name="Upcroft P."/>
            <person name="White O."/>
            <person name="Salzberg S.L."/>
            <person name="Tang P."/>
            <person name="Chiu C.-H."/>
            <person name="Lee Y.-S."/>
            <person name="Embley T.M."/>
            <person name="Coombs G.H."/>
            <person name="Mottram J.C."/>
            <person name="Tachezy J."/>
            <person name="Fraser-Liggett C.M."/>
            <person name="Johnson P.J."/>
        </authorList>
    </citation>
    <scope>NUCLEOTIDE SEQUENCE [LARGE SCALE GENOMIC DNA]</scope>
    <source>
        <strain evidence="1">G3</strain>
    </source>
</reference>
<accession>A2GLT7</accession>
<name>A2GLT7_TRIV3</name>
<dbReference type="VEuPathDB" id="TrichDB:TVAG_097120"/>
<organism evidence="1 2">
    <name type="scientific">Trichomonas vaginalis (strain ATCC PRA-98 / G3)</name>
    <dbReference type="NCBI Taxonomy" id="412133"/>
    <lineage>
        <taxon>Eukaryota</taxon>
        <taxon>Metamonada</taxon>
        <taxon>Parabasalia</taxon>
        <taxon>Trichomonadida</taxon>
        <taxon>Trichomonadidae</taxon>
        <taxon>Trichomonas</taxon>
    </lineage>
</organism>
<gene>
    <name evidence="1" type="ORF">TVAG_097120</name>
</gene>
<dbReference type="VEuPathDB" id="TrichDB:TVAGG3_0465620"/>
<evidence type="ECO:0000313" key="1">
    <source>
        <dbReference type="EMBL" id="EAX81879.1"/>
    </source>
</evidence>
<dbReference type="InParanoid" id="A2GLT7"/>
<dbReference type="EMBL" id="DS117163">
    <property type="protein sequence ID" value="EAX81879.1"/>
    <property type="molecule type" value="Genomic_DNA"/>
</dbReference>
<keyword evidence="2" id="KW-1185">Reference proteome</keyword>
<protein>
    <submittedName>
        <fullName evidence="1">Uncharacterized protein</fullName>
    </submittedName>
</protein>
<dbReference type="Proteomes" id="UP000001542">
    <property type="component" value="Unassembled WGS sequence"/>
</dbReference>
<sequence length="88" mass="10788">MSERVQRFFDQLSAQDELISVGQAMRVHHIVFDDELSKEHEETVLAMFIMKWYEKHRDVEVSYAQLVDEFRTYRHKVDELLEKRRMKE</sequence>
<evidence type="ECO:0000313" key="2">
    <source>
        <dbReference type="Proteomes" id="UP000001542"/>
    </source>
</evidence>
<proteinExistence type="predicted"/>
<dbReference type="AlphaFoldDB" id="A2GLT7"/>